<feature type="compositionally biased region" description="Basic and acidic residues" evidence="1">
    <location>
        <begin position="613"/>
        <end position="622"/>
    </location>
</feature>
<sequence length="639" mass="68256">MMPGGITEIIWHFAGYLRIFDDIARDRIALDEGDYRSDTQDYTTPRPQFTFTPTDDQMDSRPVGIQAAPAIDESNHRLPLSHLHPASEFHLDRFGPSPAHGILTPISPGTGGGGGGDVIRVVYQEGGEQSEIQTHQFNNMYNDDALVGTHDTNLLMTLEAQADHAIARMIAGADAALPTDWYAPQHTDALPAFVAAHDQAWADRGGTADPHSVTPGYYLNGELQNPAPTPPDQLLAPTPTPVPDLGHGLGQWALDGGNTASNGAYIVDLTDSARTMLVMGDYFKTNAIFQTNSYMDNDHVTVGGTGASITTGGDQATNIADFVQHPGVYETMPSYFAGPNWSVDVVHGDYFNVRALVQSNYLSDNNVTMQSSSSTHYEVHAGQNELGNYVLINDGNFNYDLVIVGGSYHGMNVIFQNNILYNNDTVQIAGNGTSPSQTISTGDNQLTNAATIENYGGTKALAWNSDFNDLIHNISGGATELDPSFGQLIAGNGGTFHILYVTGNYYDVNAVWQTNIVSNANMAIQLQGSPSAVTAGYYGDSMATQNVATGGNVLSNDAAIVDVANTNTHVNGQAYGDSILIQANLVNQDSDHVAQTNPQALVPEVIAFVGQDDASHNSDPQHHATTALPHDDPMAGVLH</sequence>
<organism evidence="2 3">
    <name type="scientific">Nitrobacter hamburgensis (strain DSM 10229 / NCIMB 13809 / X14)</name>
    <dbReference type="NCBI Taxonomy" id="323097"/>
    <lineage>
        <taxon>Bacteria</taxon>
        <taxon>Pseudomonadati</taxon>
        <taxon>Pseudomonadota</taxon>
        <taxon>Alphaproteobacteria</taxon>
        <taxon>Hyphomicrobiales</taxon>
        <taxon>Nitrobacteraceae</taxon>
        <taxon>Nitrobacter</taxon>
    </lineage>
</organism>
<dbReference type="Proteomes" id="UP000001953">
    <property type="component" value="Chromosome"/>
</dbReference>
<feature type="compositionally biased region" description="Low complexity" evidence="1">
    <location>
        <begin position="43"/>
        <end position="54"/>
    </location>
</feature>
<dbReference type="OrthoDB" id="8283038at2"/>
<reference evidence="2 3" key="1">
    <citation type="submission" date="2006-03" db="EMBL/GenBank/DDBJ databases">
        <title>Complete sequence of chromosome of Nitrobacter hamburgensis X14.</title>
        <authorList>
            <consortium name="US DOE Joint Genome Institute"/>
            <person name="Copeland A."/>
            <person name="Lucas S."/>
            <person name="Lapidus A."/>
            <person name="Barry K."/>
            <person name="Detter J.C."/>
            <person name="Glavina del Rio T."/>
            <person name="Hammon N."/>
            <person name="Israni S."/>
            <person name="Dalin E."/>
            <person name="Tice H."/>
            <person name="Pitluck S."/>
            <person name="Chain P."/>
            <person name="Malfatti S."/>
            <person name="Shin M."/>
            <person name="Vergez L."/>
            <person name="Schmutz J."/>
            <person name="Larimer F."/>
            <person name="Land M."/>
            <person name="Hauser L."/>
            <person name="Kyrpides N."/>
            <person name="Ivanova N."/>
            <person name="Ward B."/>
            <person name="Arp D."/>
            <person name="Klotz M."/>
            <person name="Stein L."/>
            <person name="O'Mullan G."/>
            <person name="Starkenburg S."/>
            <person name="Sayavedra L."/>
            <person name="Poret-Peterson A.T."/>
            <person name="Gentry M.E."/>
            <person name="Bruce D."/>
            <person name="Richardson P."/>
        </authorList>
    </citation>
    <scope>NUCLEOTIDE SEQUENCE [LARGE SCALE GENOMIC DNA]</scope>
    <source>
        <strain evidence="3">DSM 10229 / NCIMB 13809 / X14</strain>
    </source>
</reference>
<dbReference type="eggNOG" id="ENOG502ZA9C">
    <property type="taxonomic scope" value="Bacteria"/>
</dbReference>
<dbReference type="AlphaFoldDB" id="Q1QJ84"/>
<dbReference type="RefSeq" id="WP_011511376.1">
    <property type="nucleotide sequence ID" value="NC_007964.1"/>
</dbReference>
<feature type="region of interest" description="Disordered" evidence="1">
    <location>
        <begin position="612"/>
        <end position="639"/>
    </location>
</feature>
<accession>Q1QJ84</accession>
<gene>
    <name evidence="2" type="ordered locus">Nham_2947</name>
</gene>
<dbReference type="HOGENOM" id="CLU_429508_0_0_5"/>
<protein>
    <submittedName>
        <fullName evidence="2">Uncharacterized protein</fullName>
    </submittedName>
</protein>
<name>Q1QJ84_NITHX</name>
<dbReference type="STRING" id="323097.Nham_2947"/>
<dbReference type="EMBL" id="CP000319">
    <property type="protein sequence ID" value="ABE63713.1"/>
    <property type="molecule type" value="Genomic_DNA"/>
</dbReference>
<feature type="region of interest" description="Disordered" evidence="1">
    <location>
        <begin position="36"/>
        <end position="61"/>
    </location>
</feature>
<evidence type="ECO:0000313" key="2">
    <source>
        <dbReference type="EMBL" id="ABE63713.1"/>
    </source>
</evidence>
<keyword evidence="3" id="KW-1185">Reference proteome</keyword>
<evidence type="ECO:0000313" key="3">
    <source>
        <dbReference type="Proteomes" id="UP000001953"/>
    </source>
</evidence>
<proteinExistence type="predicted"/>
<evidence type="ECO:0000256" key="1">
    <source>
        <dbReference type="SAM" id="MobiDB-lite"/>
    </source>
</evidence>
<dbReference type="KEGG" id="nha:Nham_2947"/>